<sequence length="70" mass="8162">MVLFSSLNVVFNWKSWCSTLNSKLHIWEADIHRQKPNMTNKIVLCLLHFATELRHHLLQAGRAVHQPTIS</sequence>
<reference evidence="1" key="2">
    <citation type="journal article" date="2015" name="Data Brief">
        <title>Shoot transcriptome of the giant reed, Arundo donax.</title>
        <authorList>
            <person name="Barrero R.A."/>
            <person name="Guerrero F.D."/>
            <person name="Moolhuijzen P."/>
            <person name="Goolsby J.A."/>
            <person name="Tidwell J."/>
            <person name="Bellgard S.E."/>
            <person name="Bellgard M.I."/>
        </authorList>
    </citation>
    <scope>NUCLEOTIDE SEQUENCE</scope>
    <source>
        <tissue evidence="1">Shoot tissue taken approximately 20 cm above the soil surface</tissue>
    </source>
</reference>
<protein>
    <submittedName>
        <fullName evidence="1">Uncharacterized protein</fullName>
    </submittedName>
</protein>
<organism evidence="1">
    <name type="scientific">Arundo donax</name>
    <name type="common">Giant reed</name>
    <name type="synonym">Donax arundinaceus</name>
    <dbReference type="NCBI Taxonomy" id="35708"/>
    <lineage>
        <taxon>Eukaryota</taxon>
        <taxon>Viridiplantae</taxon>
        <taxon>Streptophyta</taxon>
        <taxon>Embryophyta</taxon>
        <taxon>Tracheophyta</taxon>
        <taxon>Spermatophyta</taxon>
        <taxon>Magnoliopsida</taxon>
        <taxon>Liliopsida</taxon>
        <taxon>Poales</taxon>
        <taxon>Poaceae</taxon>
        <taxon>PACMAD clade</taxon>
        <taxon>Arundinoideae</taxon>
        <taxon>Arundineae</taxon>
        <taxon>Arundo</taxon>
    </lineage>
</organism>
<dbReference type="EMBL" id="GBRH01211229">
    <property type="protein sequence ID" value="JAD86666.1"/>
    <property type="molecule type" value="Transcribed_RNA"/>
</dbReference>
<name>A0A0A9DFS5_ARUDO</name>
<dbReference type="AlphaFoldDB" id="A0A0A9DFS5"/>
<proteinExistence type="predicted"/>
<accession>A0A0A9DFS5</accession>
<reference evidence="1" key="1">
    <citation type="submission" date="2014-09" db="EMBL/GenBank/DDBJ databases">
        <authorList>
            <person name="Magalhaes I.L.F."/>
            <person name="Oliveira U."/>
            <person name="Santos F.R."/>
            <person name="Vidigal T.H.D.A."/>
            <person name="Brescovit A.D."/>
            <person name="Santos A.J."/>
        </authorList>
    </citation>
    <scope>NUCLEOTIDE SEQUENCE</scope>
    <source>
        <tissue evidence="1">Shoot tissue taken approximately 20 cm above the soil surface</tissue>
    </source>
</reference>
<evidence type="ECO:0000313" key="1">
    <source>
        <dbReference type="EMBL" id="JAD86666.1"/>
    </source>
</evidence>